<sequence>MLNKKMMKELHAYIKRNFIVMPANIYDADNISFDIYSEHNELENYIKTNKKDSISSVLFKIIDKKGLTDVEVYKRAGLDRKHFSKIRSNANYKISKQTAVSLAIALRLTKKETEQLMNVAGFSLSENDTFDLIIQFCLEKQIYDIDDINQALHSYDLKPLIRA</sequence>
<dbReference type="Gene3D" id="1.10.260.40">
    <property type="entry name" value="lambda repressor-like DNA-binding domains"/>
    <property type="match status" value="1"/>
</dbReference>
<dbReference type="InterPro" id="IPR010982">
    <property type="entry name" value="Lambda_DNA-bd_dom_sf"/>
</dbReference>
<keyword evidence="2" id="KW-1185">Reference proteome</keyword>
<dbReference type="RefSeq" id="WP_259870419.1">
    <property type="nucleotide sequence ID" value="NZ_JAMQJZ010000015.1"/>
</dbReference>
<organism evidence="1 2">
    <name type="scientific">Aquibacillus koreensis</name>
    <dbReference type="NCBI Taxonomy" id="279446"/>
    <lineage>
        <taxon>Bacteria</taxon>
        <taxon>Bacillati</taxon>
        <taxon>Bacillota</taxon>
        <taxon>Bacilli</taxon>
        <taxon>Bacillales</taxon>
        <taxon>Bacillaceae</taxon>
        <taxon>Aquibacillus</taxon>
    </lineage>
</organism>
<evidence type="ECO:0008006" key="3">
    <source>
        <dbReference type="Google" id="ProtNLM"/>
    </source>
</evidence>
<dbReference type="SUPFAM" id="SSF47413">
    <property type="entry name" value="lambda repressor-like DNA-binding domains"/>
    <property type="match status" value="1"/>
</dbReference>
<protein>
    <recommendedName>
        <fullName evidence="3">XRE family transcriptional regulator</fullName>
    </recommendedName>
</protein>
<evidence type="ECO:0000313" key="2">
    <source>
        <dbReference type="Proteomes" id="UP001145072"/>
    </source>
</evidence>
<reference evidence="1" key="1">
    <citation type="submission" date="2022-06" db="EMBL/GenBank/DDBJ databases">
        <title>Aquibacillus sp. a new bacterium isolated from soil saline samples.</title>
        <authorList>
            <person name="Galisteo C."/>
            <person name="De La Haba R."/>
            <person name="Sanchez-Porro C."/>
            <person name="Ventosa A."/>
        </authorList>
    </citation>
    <scope>NUCLEOTIDE SEQUENCE</scope>
    <source>
        <strain evidence="1">JCM 12387</strain>
    </source>
</reference>
<comment type="caution">
    <text evidence="1">The sequence shown here is derived from an EMBL/GenBank/DDBJ whole genome shotgun (WGS) entry which is preliminary data.</text>
</comment>
<name>A0A9X4AJD4_9BACI</name>
<proteinExistence type="predicted"/>
<accession>A0A9X4AJD4</accession>
<dbReference type="EMBL" id="JAMQJZ010000015">
    <property type="protein sequence ID" value="MDC3421931.1"/>
    <property type="molecule type" value="Genomic_DNA"/>
</dbReference>
<dbReference type="Proteomes" id="UP001145072">
    <property type="component" value="Unassembled WGS sequence"/>
</dbReference>
<gene>
    <name evidence="1" type="ORF">NC661_16265</name>
</gene>
<dbReference type="GO" id="GO:0003677">
    <property type="term" value="F:DNA binding"/>
    <property type="evidence" value="ECO:0007669"/>
    <property type="project" value="InterPro"/>
</dbReference>
<dbReference type="AlphaFoldDB" id="A0A9X4AJD4"/>
<evidence type="ECO:0000313" key="1">
    <source>
        <dbReference type="EMBL" id="MDC3421931.1"/>
    </source>
</evidence>